<name>A0AAN8A0C8_9PEZI</name>
<dbReference type="Gene3D" id="3.50.50.60">
    <property type="entry name" value="FAD/NAD(P)-binding domain"/>
    <property type="match status" value="1"/>
</dbReference>
<proteinExistence type="predicted"/>
<evidence type="ECO:0000256" key="3">
    <source>
        <dbReference type="ARBA" id="ARBA00023002"/>
    </source>
</evidence>
<dbReference type="Pfam" id="PF13450">
    <property type="entry name" value="NAD_binding_8"/>
    <property type="match status" value="1"/>
</dbReference>
<keyword evidence="4" id="KW-0812">Transmembrane</keyword>
<evidence type="ECO:0000256" key="4">
    <source>
        <dbReference type="SAM" id="Phobius"/>
    </source>
</evidence>
<dbReference type="Proteomes" id="UP001310594">
    <property type="component" value="Unassembled WGS sequence"/>
</dbReference>
<keyword evidence="1" id="KW-0285">Flavoprotein</keyword>
<protein>
    <recommendedName>
        <fullName evidence="7">FAD-binding domain-containing protein</fullName>
    </recommendedName>
</protein>
<keyword evidence="3" id="KW-0560">Oxidoreductase</keyword>
<reference evidence="5" key="1">
    <citation type="submission" date="2023-08" db="EMBL/GenBank/DDBJ databases">
        <title>Black Yeasts Isolated from many extreme environments.</title>
        <authorList>
            <person name="Coleine C."/>
            <person name="Stajich J.E."/>
            <person name="Selbmann L."/>
        </authorList>
    </citation>
    <scope>NUCLEOTIDE SEQUENCE</scope>
    <source>
        <strain evidence="5">CCFEE 5810</strain>
    </source>
</reference>
<sequence length="103" mass="11241">MFAITAQQQLTLIVGAGIGGLALAMALHRKGVSFMLYEEFGEYSAAGAGIGFAPNGLQSLDLIEPRFRALYEDVAVGNKREDAQWVFFEGLLLEEGLGSFRRR</sequence>
<evidence type="ECO:0000313" key="6">
    <source>
        <dbReference type="Proteomes" id="UP001310594"/>
    </source>
</evidence>
<dbReference type="AlphaFoldDB" id="A0AAN8A0C8"/>
<evidence type="ECO:0008006" key="7">
    <source>
        <dbReference type="Google" id="ProtNLM"/>
    </source>
</evidence>
<organism evidence="5 6">
    <name type="scientific">Elasticomyces elasticus</name>
    <dbReference type="NCBI Taxonomy" id="574655"/>
    <lineage>
        <taxon>Eukaryota</taxon>
        <taxon>Fungi</taxon>
        <taxon>Dikarya</taxon>
        <taxon>Ascomycota</taxon>
        <taxon>Pezizomycotina</taxon>
        <taxon>Dothideomycetes</taxon>
        <taxon>Dothideomycetidae</taxon>
        <taxon>Mycosphaerellales</taxon>
        <taxon>Teratosphaeriaceae</taxon>
        <taxon>Elasticomyces</taxon>
    </lineage>
</organism>
<dbReference type="InterPro" id="IPR036188">
    <property type="entry name" value="FAD/NAD-bd_sf"/>
</dbReference>
<keyword evidence="4" id="KW-1133">Transmembrane helix</keyword>
<feature type="transmembrane region" description="Helical" evidence="4">
    <location>
        <begin position="6"/>
        <end position="27"/>
    </location>
</feature>
<dbReference type="SUPFAM" id="SSF51905">
    <property type="entry name" value="FAD/NAD(P)-binding domain"/>
    <property type="match status" value="1"/>
</dbReference>
<accession>A0AAN8A0C8</accession>
<dbReference type="PANTHER" id="PTHR46720:SF3">
    <property type="entry name" value="FAD-BINDING DOMAIN-CONTAINING PROTEIN-RELATED"/>
    <property type="match status" value="1"/>
</dbReference>
<gene>
    <name evidence="5" type="ORF">LTR97_010867</name>
</gene>
<keyword evidence="4" id="KW-0472">Membrane</keyword>
<dbReference type="EMBL" id="JAVRQU010000019">
    <property type="protein sequence ID" value="KAK5692556.1"/>
    <property type="molecule type" value="Genomic_DNA"/>
</dbReference>
<dbReference type="GO" id="GO:0016491">
    <property type="term" value="F:oxidoreductase activity"/>
    <property type="evidence" value="ECO:0007669"/>
    <property type="project" value="UniProtKB-KW"/>
</dbReference>
<dbReference type="InterPro" id="IPR051104">
    <property type="entry name" value="FAD_monoxygenase"/>
</dbReference>
<evidence type="ECO:0000256" key="1">
    <source>
        <dbReference type="ARBA" id="ARBA00022630"/>
    </source>
</evidence>
<dbReference type="PANTHER" id="PTHR46720">
    <property type="entry name" value="HYDROXYLASE, PUTATIVE (AFU_ORTHOLOGUE AFUA_3G01460)-RELATED"/>
    <property type="match status" value="1"/>
</dbReference>
<evidence type="ECO:0000313" key="5">
    <source>
        <dbReference type="EMBL" id="KAK5692556.1"/>
    </source>
</evidence>
<keyword evidence="2" id="KW-0274">FAD</keyword>
<evidence type="ECO:0000256" key="2">
    <source>
        <dbReference type="ARBA" id="ARBA00022827"/>
    </source>
</evidence>
<dbReference type="GO" id="GO:0044550">
    <property type="term" value="P:secondary metabolite biosynthetic process"/>
    <property type="evidence" value="ECO:0007669"/>
    <property type="project" value="TreeGrafter"/>
</dbReference>
<comment type="caution">
    <text evidence="5">The sequence shown here is derived from an EMBL/GenBank/DDBJ whole genome shotgun (WGS) entry which is preliminary data.</text>
</comment>